<protein>
    <recommendedName>
        <fullName evidence="7">DNA 3'-5' helicase</fullName>
        <ecNumber evidence="7">5.6.2.4</ecNumber>
    </recommendedName>
</protein>
<evidence type="ECO:0000313" key="11">
    <source>
        <dbReference type="EMBL" id="GAA0933808.1"/>
    </source>
</evidence>
<dbReference type="InterPro" id="IPR027417">
    <property type="entry name" value="P-loop_NTPase"/>
</dbReference>
<evidence type="ECO:0000256" key="2">
    <source>
        <dbReference type="ARBA" id="ARBA00022801"/>
    </source>
</evidence>
<dbReference type="Gene3D" id="3.40.50.300">
    <property type="entry name" value="P-loop containing nucleotide triphosphate hydrolases"/>
    <property type="match status" value="2"/>
</dbReference>
<keyword evidence="4 9" id="KW-0067">ATP-binding</keyword>
<proteinExistence type="predicted"/>
<evidence type="ECO:0000256" key="1">
    <source>
        <dbReference type="ARBA" id="ARBA00022741"/>
    </source>
</evidence>
<dbReference type="PANTHER" id="PTHR11070:SF45">
    <property type="entry name" value="DNA 3'-5' HELICASE"/>
    <property type="match status" value="1"/>
</dbReference>
<comment type="caution">
    <text evidence="11">The sequence shown here is derived from an EMBL/GenBank/DDBJ whole genome shotgun (WGS) entry which is preliminary data.</text>
</comment>
<evidence type="ECO:0000256" key="6">
    <source>
        <dbReference type="ARBA" id="ARBA00034617"/>
    </source>
</evidence>
<dbReference type="Pfam" id="PF00580">
    <property type="entry name" value="UvrD-helicase"/>
    <property type="match status" value="1"/>
</dbReference>
<evidence type="ECO:0000313" key="12">
    <source>
        <dbReference type="Proteomes" id="UP001501578"/>
    </source>
</evidence>
<dbReference type="PROSITE" id="PS51198">
    <property type="entry name" value="UVRD_HELICASE_ATP_BIND"/>
    <property type="match status" value="1"/>
</dbReference>
<evidence type="ECO:0000256" key="3">
    <source>
        <dbReference type="ARBA" id="ARBA00022806"/>
    </source>
</evidence>
<dbReference type="Pfam" id="PF13361">
    <property type="entry name" value="UvrD_C"/>
    <property type="match status" value="1"/>
</dbReference>
<dbReference type="InterPro" id="IPR014017">
    <property type="entry name" value="DNA_helicase_UvrD-like_C"/>
</dbReference>
<dbReference type="SUPFAM" id="SSF52540">
    <property type="entry name" value="P-loop containing nucleoside triphosphate hydrolases"/>
    <property type="match status" value="1"/>
</dbReference>
<gene>
    <name evidence="11" type="ORF">GCM10009560_40340</name>
</gene>
<dbReference type="Proteomes" id="UP001501578">
    <property type="component" value="Unassembled WGS sequence"/>
</dbReference>
<evidence type="ECO:0000259" key="10">
    <source>
        <dbReference type="PROSITE" id="PS51198"/>
    </source>
</evidence>
<keyword evidence="12" id="KW-1185">Reference proteome</keyword>
<dbReference type="PANTHER" id="PTHR11070">
    <property type="entry name" value="UVRD / RECB / PCRA DNA HELICASE FAMILY MEMBER"/>
    <property type="match status" value="1"/>
</dbReference>
<dbReference type="RefSeq" id="WP_343951465.1">
    <property type="nucleotide sequence ID" value="NZ_BAAAHQ010000021.1"/>
</dbReference>
<evidence type="ECO:0000256" key="9">
    <source>
        <dbReference type="PROSITE-ProRule" id="PRU00560"/>
    </source>
</evidence>
<dbReference type="InterPro" id="IPR000212">
    <property type="entry name" value="DNA_helicase_UvrD/REP"/>
</dbReference>
<evidence type="ECO:0000256" key="4">
    <source>
        <dbReference type="ARBA" id="ARBA00022840"/>
    </source>
</evidence>
<comment type="catalytic activity">
    <reaction evidence="8">
        <text>ATP + H2O = ADP + phosphate + H(+)</text>
        <dbReference type="Rhea" id="RHEA:13065"/>
        <dbReference type="ChEBI" id="CHEBI:15377"/>
        <dbReference type="ChEBI" id="CHEBI:15378"/>
        <dbReference type="ChEBI" id="CHEBI:30616"/>
        <dbReference type="ChEBI" id="CHEBI:43474"/>
        <dbReference type="ChEBI" id="CHEBI:456216"/>
        <dbReference type="EC" id="5.6.2.4"/>
    </reaction>
</comment>
<keyword evidence="2 9" id="KW-0378">Hydrolase</keyword>
<sequence length="688" mass="76354">MATLGIHRDFLQDFVRLERPVQQKVVDTILKFEQTAHTGAHLEKIAARDQRLKSIRIDRKYRGIVLVPDTGDQHTLLRVDTHDEAYAWARNRRLSVNAATGHMEIRDEEIIDSALQTMSVEPDEQAKPLFAHVSGADLTRLGIDDQILRFARLVTDIQLLETLSGTLPRGQYDVLIGLAAGFSVEEVWSEVVGTAAEPFDPDDLSAAMLRTPDKVALVEGPDELVELFAKPFARWRTYLHATQREVALRTYSGPAQVLGGPGTGKTVVALHRARQLAAQGGRVLLTTFTTTLTQALRDSLRLLETDDEILSRIDVSTVDQVARRAVGGRFTLLTKNEEHEVWRQILRRRSSDFSESFVAEEWRQVALAQDLADLDGYLTAKRSGRGRRLGPVQRAQVWRILAEFEEHLVEGDLHTFETVCRSAARLLEGNATKPYDHVIVDEAQDLHPVRWRVLRAAVARGPNDLFIAGDVHQRIYDNRVSLGALGIQVAGRSTNLTINYRTTAEILNWSCGMLSGEKIESLTGDLVSLTGCRSEVHGSRPELFGASTKTAELERLARTVEDWLEAGVLPEEIGIAARSAPLAQEAVTALARVGIAAEHVSRERSVSTGQVPTMTMHRMKGLEFRCVAVIGVSSHALPATAAITPLAEDSATHWNDLRRERCLLFVACTRARERLVLSWHGEPSPFLG</sequence>
<organism evidence="11 12">
    <name type="scientific">Nonomuraea longicatena</name>
    <dbReference type="NCBI Taxonomy" id="83682"/>
    <lineage>
        <taxon>Bacteria</taxon>
        <taxon>Bacillati</taxon>
        <taxon>Actinomycetota</taxon>
        <taxon>Actinomycetes</taxon>
        <taxon>Streptosporangiales</taxon>
        <taxon>Streptosporangiaceae</taxon>
        <taxon>Nonomuraea</taxon>
    </lineage>
</organism>
<feature type="domain" description="UvrD-like helicase ATP-binding" evidence="10">
    <location>
        <begin position="238"/>
        <end position="503"/>
    </location>
</feature>
<keyword evidence="5" id="KW-0413">Isomerase</keyword>
<keyword evidence="3 9" id="KW-0347">Helicase</keyword>
<dbReference type="GO" id="GO:0004386">
    <property type="term" value="F:helicase activity"/>
    <property type="evidence" value="ECO:0007669"/>
    <property type="project" value="UniProtKB-KW"/>
</dbReference>
<reference evidence="11 12" key="1">
    <citation type="journal article" date="2019" name="Int. J. Syst. Evol. Microbiol.">
        <title>The Global Catalogue of Microorganisms (GCM) 10K type strain sequencing project: providing services to taxonomists for standard genome sequencing and annotation.</title>
        <authorList>
            <consortium name="The Broad Institute Genomics Platform"/>
            <consortium name="The Broad Institute Genome Sequencing Center for Infectious Disease"/>
            <person name="Wu L."/>
            <person name="Ma J."/>
        </authorList>
    </citation>
    <scope>NUCLEOTIDE SEQUENCE [LARGE SCALE GENOMIC DNA]</scope>
    <source>
        <strain evidence="11 12">JCM 11136</strain>
    </source>
</reference>
<evidence type="ECO:0000256" key="7">
    <source>
        <dbReference type="ARBA" id="ARBA00034808"/>
    </source>
</evidence>
<evidence type="ECO:0000256" key="5">
    <source>
        <dbReference type="ARBA" id="ARBA00023235"/>
    </source>
</evidence>
<evidence type="ECO:0000256" key="8">
    <source>
        <dbReference type="ARBA" id="ARBA00048988"/>
    </source>
</evidence>
<dbReference type="EMBL" id="BAAAHQ010000021">
    <property type="protein sequence ID" value="GAA0933808.1"/>
    <property type="molecule type" value="Genomic_DNA"/>
</dbReference>
<feature type="binding site" evidence="9">
    <location>
        <begin position="259"/>
        <end position="266"/>
    </location>
    <ligand>
        <name>ATP</name>
        <dbReference type="ChEBI" id="CHEBI:30616"/>
    </ligand>
</feature>
<dbReference type="EC" id="5.6.2.4" evidence="7"/>
<keyword evidence="1 9" id="KW-0547">Nucleotide-binding</keyword>
<name>A0ABN1PWF2_9ACTN</name>
<accession>A0ABN1PWF2</accession>
<dbReference type="InterPro" id="IPR014016">
    <property type="entry name" value="UvrD-like_ATP-bd"/>
</dbReference>
<comment type="catalytic activity">
    <reaction evidence="6">
        <text>Couples ATP hydrolysis with the unwinding of duplex DNA by translocating in the 3'-5' direction.</text>
        <dbReference type="EC" id="5.6.2.4"/>
    </reaction>
</comment>